<dbReference type="Gene3D" id="3.40.630.30">
    <property type="match status" value="1"/>
</dbReference>
<dbReference type="PROSITE" id="PS51186">
    <property type="entry name" value="GNAT"/>
    <property type="match status" value="1"/>
</dbReference>
<name>A0AAW6HPY9_BACOV</name>
<dbReference type="InterPro" id="IPR016181">
    <property type="entry name" value="Acyl_CoA_acyltransferase"/>
</dbReference>
<comment type="caution">
    <text evidence="2">The sequence shown here is derived from an EMBL/GenBank/DDBJ whole genome shotgun (WGS) entry which is preliminary data.</text>
</comment>
<feature type="domain" description="N-acetyltransferase" evidence="1">
    <location>
        <begin position="73"/>
        <end position="222"/>
    </location>
</feature>
<dbReference type="InterPro" id="IPR000182">
    <property type="entry name" value="GNAT_dom"/>
</dbReference>
<proteinExistence type="predicted"/>
<sequence>MEALELGNKKIDELRKEINNINIQMIKFSLLGETILEWNDKDIEHYHARRMAMDSMLCRFKDYKEIYIETERIIIRNFKQKDAEGLLEYLSHPRVNCFAGDRLCSREAAWAYMQYSPKDMLRYAVSLKKDDFIIGDVFALRENEDTYNVGWHFNKRFEGKGFACEAAAGLLDYLFREAGARRIYGFVEDDNIRSKRLCERLGMRREGCFKEFVTFVNNPDGSPKYEDTCVYAILEKEWNTIRQW</sequence>
<dbReference type="PANTHER" id="PTHR43792">
    <property type="entry name" value="GNAT FAMILY, PUTATIVE (AFU_ORTHOLOGUE AFUA_3G00765)-RELATED-RELATED"/>
    <property type="match status" value="1"/>
</dbReference>
<accession>A0AAW6HPY9</accession>
<evidence type="ECO:0000313" key="3">
    <source>
        <dbReference type="Proteomes" id="UP001219389"/>
    </source>
</evidence>
<evidence type="ECO:0000259" key="1">
    <source>
        <dbReference type="PROSITE" id="PS51186"/>
    </source>
</evidence>
<evidence type="ECO:0000313" key="2">
    <source>
        <dbReference type="EMBL" id="MDC2745737.1"/>
    </source>
</evidence>
<dbReference type="Pfam" id="PF13302">
    <property type="entry name" value="Acetyltransf_3"/>
    <property type="match status" value="1"/>
</dbReference>
<gene>
    <name evidence="2" type="ORF">PO382_26475</name>
</gene>
<protein>
    <submittedName>
        <fullName evidence="2">GNAT family N-acetyltransferase</fullName>
    </submittedName>
</protein>
<dbReference type="GO" id="GO:0016747">
    <property type="term" value="F:acyltransferase activity, transferring groups other than amino-acyl groups"/>
    <property type="evidence" value="ECO:0007669"/>
    <property type="project" value="InterPro"/>
</dbReference>
<dbReference type="SUPFAM" id="SSF55729">
    <property type="entry name" value="Acyl-CoA N-acyltransferases (Nat)"/>
    <property type="match status" value="1"/>
</dbReference>
<dbReference type="PANTHER" id="PTHR43792:SF1">
    <property type="entry name" value="N-ACETYLTRANSFERASE DOMAIN-CONTAINING PROTEIN"/>
    <property type="match status" value="1"/>
</dbReference>
<dbReference type="AlphaFoldDB" id="A0AAW6HPY9"/>
<dbReference type="InterPro" id="IPR051531">
    <property type="entry name" value="N-acetyltransferase"/>
</dbReference>
<dbReference type="Proteomes" id="UP001219389">
    <property type="component" value="Unassembled WGS sequence"/>
</dbReference>
<reference evidence="2" key="1">
    <citation type="submission" date="2022-10" db="EMBL/GenBank/DDBJ databases">
        <title>Human gut microbiome strain richness.</title>
        <authorList>
            <person name="Chen-Liaw A."/>
        </authorList>
    </citation>
    <scope>NUCLEOTIDE SEQUENCE</scope>
    <source>
        <strain evidence="2">BSD2780120875st1_E1_BSD2780120875_150330</strain>
    </source>
</reference>
<dbReference type="EMBL" id="JAQNZF010000082">
    <property type="protein sequence ID" value="MDC2745737.1"/>
    <property type="molecule type" value="Genomic_DNA"/>
</dbReference>
<organism evidence="2 3">
    <name type="scientific">Bacteroides ovatus</name>
    <dbReference type="NCBI Taxonomy" id="28116"/>
    <lineage>
        <taxon>Bacteria</taxon>
        <taxon>Pseudomonadati</taxon>
        <taxon>Bacteroidota</taxon>
        <taxon>Bacteroidia</taxon>
        <taxon>Bacteroidales</taxon>
        <taxon>Bacteroidaceae</taxon>
        <taxon>Bacteroides</taxon>
    </lineage>
</organism>